<keyword evidence="1" id="KW-0573">Peptidoglycan synthesis</keyword>
<dbReference type="GO" id="GO:0071555">
    <property type="term" value="P:cell wall organization"/>
    <property type="evidence" value="ECO:0007669"/>
    <property type="project" value="UniProtKB-UniRule"/>
</dbReference>
<proteinExistence type="predicted"/>
<feature type="active site" description="Nucleophile" evidence="1">
    <location>
        <position position="179"/>
    </location>
</feature>
<dbReference type="PROSITE" id="PS52029">
    <property type="entry name" value="LD_TPASE"/>
    <property type="match status" value="1"/>
</dbReference>
<evidence type="ECO:0000313" key="5">
    <source>
        <dbReference type="Proteomes" id="UP000538147"/>
    </source>
</evidence>
<feature type="domain" description="L,D-TPase catalytic" evidence="3">
    <location>
        <begin position="62"/>
        <end position="206"/>
    </location>
</feature>
<keyword evidence="1" id="KW-0133">Cell shape</keyword>
<evidence type="ECO:0000256" key="2">
    <source>
        <dbReference type="SAM" id="SignalP"/>
    </source>
</evidence>
<organism evidence="4 5">
    <name type="scientific">Polymorphobacter multimanifer</name>
    <dbReference type="NCBI Taxonomy" id="1070431"/>
    <lineage>
        <taxon>Bacteria</taxon>
        <taxon>Pseudomonadati</taxon>
        <taxon>Pseudomonadota</taxon>
        <taxon>Alphaproteobacteria</taxon>
        <taxon>Sphingomonadales</taxon>
        <taxon>Sphingosinicellaceae</taxon>
        <taxon>Polymorphobacter</taxon>
    </lineage>
</organism>
<gene>
    <name evidence="4" type="ORF">FHS79_002446</name>
</gene>
<dbReference type="Pfam" id="PF03734">
    <property type="entry name" value="YkuD"/>
    <property type="match status" value="1"/>
</dbReference>
<dbReference type="InterPro" id="IPR005490">
    <property type="entry name" value="LD_TPept_cat_dom"/>
</dbReference>
<accession>A0A841L9F9</accession>
<protein>
    <recommendedName>
        <fullName evidence="3">L,D-TPase catalytic domain-containing protein</fullName>
    </recommendedName>
</protein>
<dbReference type="GO" id="GO:0009252">
    <property type="term" value="P:peptidoglycan biosynthetic process"/>
    <property type="evidence" value="ECO:0007669"/>
    <property type="project" value="UniProtKB-KW"/>
</dbReference>
<dbReference type="EMBL" id="JACIIV010000017">
    <property type="protein sequence ID" value="MBB6228261.1"/>
    <property type="molecule type" value="Genomic_DNA"/>
</dbReference>
<sequence length="226" mass="24316">MKPVLLCVVALAFFTSAVPSAASQGSVDHERGKVALLDTTDFAEARRVSDWIVATNDSVNQPFMVVDKANARLFLFDAAGKLRATTPVLLGLARGDDSPPEIGTRKLSEIAPQERITPAGRFVAQIGQDLDGSQILWIDYDTAIALHRASDRKPGLSSKSRLARLSSATPAEKRVSLGCINVSGTFYERFIQPTFATTNGIAYILPETRSADDQFGITSRDVSASS</sequence>
<evidence type="ECO:0000259" key="3">
    <source>
        <dbReference type="PROSITE" id="PS52029"/>
    </source>
</evidence>
<evidence type="ECO:0000256" key="1">
    <source>
        <dbReference type="PROSITE-ProRule" id="PRU01373"/>
    </source>
</evidence>
<reference evidence="4 5" key="1">
    <citation type="submission" date="2020-08" db="EMBL/GenBank/DDBJ databases">
        <title>Genomic Encyclopedia of Type Strains, Phase IV (KMG-IV): sequencing the most valuable type-strain genomes for metagenomic binning, comparative biology and taxonomic classification.</title>
        <authorList>
            <person name="Goeker M."/>
        </authorList>
    </citation>
    <scope>NUCLEOTIDE SEQUENCE [LARGE SCALE GENOMIC DNA]</scope>
    <source>
        <strain evidence="4 5">DSM 102189</strain>
    </source>
</reference>
<feature type="signal peptide" evidence="2">
    <location>
        <begin position="1"/>
        <end position="21"/>
    </location>
</feature>
<feature type="chain" id="PRO_5032432242" description="L,D-TPase catalytic domain-containing protein" evidence="2">
    <location>
        <begin position="22"/>
        <end position="226"/>
    </location>
</feature>
<feature type="active site" description="Proton donor/acceptor" evidence="1">
    <location>
        <position position="147"/>
    </location>
</feature>
<evidence type="ECO:0000313" key="4">
    <source>
        <dbReference type="EMBL" id="MBB6228261.1"/>
    </source>
</evidence>
<dbReference type="CDD" id="cd16913">
    <property type="entry name" value="YkuD_like"/>
    <property type="match status" value="1"/>
</dbReference>
<keyword evidence="2" id="KW-0732">Signal</keyword>
<dbReference type="GO" id="GO:0008360">
    <property type="term" value="P:regulation of cell shape"/>
    <property type="evidence" value="ECO:0007669"/>
    <property type="project" value="UniProtKB-UniRule"/>
</dbReference>
<dbReference type="GO" id="GO:0016740">
    <property type="term" value="F:transferase activity"/>
    <property type="evidence" value="ECO:0007669"/>
    <property type="project" value="InterPro"/>
</dbReference>
<comment type="caution">
    <text evidence="4">The sequence shown here is derived from an EMBL/GenBank/DDBJ whole genome shotgun (WGS) entry which is preliminary data.</text>
</comment>
<keyword evidence="1" id="KW-0961">Cell wall biogenesis/degradation</keyword>
<dbReference type="Proteomes" id="UP000538147">
    <property type="component" value="Unassembled WGS sequence"/>
</dbReference>
<name>A0A841L9F9_9SPHN</name>
<dbReference type="AlphaFoldDB" id="A0A841L9F9"/>
<comment type="pathway">
    <text evidence="1">Cell wall biogenesis; peptidoglycan biosynthesis.</text>
</comment>
<keyword evidence="5" id="KW-1185">Reference proteome</keyword>